<dbReference type="EC" id="2.4.2.46" evidence="4"/>
<dbReference type="Pfam" id="PF12249">
    <property type="entry name" value="AftA_C"/>
    <property type="match status" value="1"/>
</dbReference>
<keyword evidence="17" id="KW-1185">Reference proteome</keyword>
<feature type="transmembrane region" description="Helical" evidence="13">
    <location>
        <begin position="47"/>
        <end position="69"/>
    </location>
</feature>
<feature type="transmembrane region" description="Helical" evidence="13">
    <location>
        <begin position="370"/>
        <end position="394"/>
    </location>
</feature>
<dbReference type="Pfam" id="PF12250">
    <property type="entry name" value="AftA_N"/>
    <property type="match status" value="1"/>
</dbReference>
<keyword evidence="7 16" id="KW-0808">Transferase</keyword>
<sequence>MQAGLASPARVAGQMVIALMLASAVAGVSIAAVAQVQWPAYNTSNQLHALTTVGQVGALAGIFAAGLIWRRGRRTLARLTGLIFLSAFSVVTLAMPLGATKLYLFGVSVDQQFRTEYLTRLADAPGLHDMTYFGLPPYYPAGWFWMGGRIAAATDTPAWEMFKPWSIVSITIAVALAFVLWANMIRFENALVVTTASTAAMLAYSSTEPYAAIITVLLPPVFVLAWSGLRGKTRNGGWAAVIGVGIFLGFAALFYTLLLAYCAFTLAIMALVATVARWSRRGGDIRSSSIEPLLRLTVIAVISGAIALITWAPYLLASLRGEPAEKGTAQHYLPDAGAQLTFPMLSFTLLGALCMLGTLWLVVRARSSTTAAALAVAVLAVYAWSLLSMLTTLVGTTLLSFRLQPALTVLLTTAGAFGFIEATQAIARRYQPETGRRVVAAAAAVGAIGAVTFSQDIPDVLRPDINVAYTDTDGTGQRADRRPPGAERYYREIDAKIAEVTGVPRNQTVVLTADYSFLSFYPYYGFQGLTSHYANPLAEFDKRAKAIEGWATMSKPDQLVDALDEMPWKAPTVFLMRHGANDTYTLRLASDVYPNQPNVRRYHVALDAALFEDPRFEVTDIGPFVLVIRKPTPDDH</sequence>
<comment type="pathway">
    <text evidence="2">Cell wall biogenesis; cell wall polysaccharide biosynthesis.</text>
</comment>
<evidence type="ECO:0000256" key="1">
    <source>
        <dbReference type="ARBA" id="ARBA00004651"/>
    </source>
</evidence>
<evidence type="ECO:0000256" key="9">
    <source>
        <dbReference type="ARBA" id="ARBA00022989"/>
    </source>
</evidence>
<organism evidence="16 17">
    <name type="scientific">Mycolicibacterium alvei</name>
    <dbReference type="NCBI Taxonomy" id="67081"/>
    <lineage>
        <taxon>Bacteria</taxon>
        <taxon>Bacillati</taxon>
        <taxon>Actinomycetota</taxon>
        <taxon>Actinomycetes</taxon>
        <taxon>Mycobacteriales</taxon>
        <taxon>Mycobacteriaceae</taxon>
        <taxon>Mycolicibacterium</taxon>
    </lineage>
</organism>
<reference evidence="16 17" key="1">
    <citation type="journal article" date="2019" name="Emerg. Microbes Infect.">
        <title>Comprehensive subspecies identification of 175 nontuberculous mycobacteria species based on 7547 genomic profiles.</title>
        <authorList>
            <person name="Matsumoto Y."/>
            <person name="Kinjo T."/>
            <person name="Motooka D."/>
            <person name="Nabeya D."/>
            <person name="Jung N."/>
            <person name="Uechi K."/>
            <person name="Horii T."/>
            <person name="Iida T."/>
            <person name="Fujita J."/>
            <person name="Nakamura S."/>
        </authorList>
    </citation>
    <scope>NUCLEOTIDE SEQUENCE [LARGE SCALE GENOMIC DNA]</scope>
    <source>
        <strain evidence="16 17">JCM 12272</strain>
    </source>
</reference>
<feature type="transmembrane region" description="Helical" evidence="13">
    <location>
        <begin position="406"/>
        <end position="427"/>
    </location>
</feature>
<dbReference type="GO" id="GO:0045227">
    <property type="term" value="P:capsule polysaccharide biosynthetic process"/>
    <property type="evidence" value="ECO:0007669"/>
    <property type="project" value="UniProtKB-UniPathway"/>
</dbReference>
<dbReference type="InterPro" id="IPR020959">
    <property type="entry name" value="ArabinofuranosylTrfase_AftA_C"/>
</dbReference>
<evidence type="ECO:0000256" key="8">
    <source>
        <dbReference type="ARBA" id="ARBA00022692"/>
    </source>
</evidence>
<comment type="subcellular location">
    <subcellularLocation>
        <location evidence="1">Cell membrane</location>
        <topology evidence="1">Multi-pass membrane protein</topology>
    </subcellularLocation>
</comment>
<dbReference type="AlphaFoldDB" id="A0A6N4UV49"/>
<evidence type="ECO:0000256" key="10">
    <source>
        <dbReference type="ARBA" id="ARBA00023136"/>
    </source>
</evidence>
<keyword evidence="10 13" id="KW-0472">Membrane</keyword>
<name>A0A6N4UV49_9MYCO</name>
<evidence type="ECO:0000256" key="13">
    <source>
        <dbReference type="SAM" id="Phobius"/>
    </source>
</evidence>
<evidence type="ECO:0000313" key="17">
    <source>
        <dbReference type="Proteomes" id="UP000466906"/>
    </source>
</evidence>
<feature type="transmembrane region" description="Helical" evidence="13">
    <location>
        <begin position="336"/>
        <end position="363"/>
    </location>
</feature>
<keyword evidence="8 13" id="KW-0812">Transmembrane</keyword>
<accession>A0A6N4UV49</accession>
<evidence type="ECO:0000259" key="14">
    <source>
        <dbReference type="Pfam" id="PF12249"/>
    </source>
</evidence>
<proteinExistence type="inferred from homology"/>
<evidence type="ECO:0000256" key="6">
    <source>
        <dbReference type="ARBA" id="ARBA00022475"/>
    </source>
</evidence>
<dbReference type="UniPathway" id="UPA00963"/>
<dbReference type="EMBL" id="AP022565">
    <property type="protein sequence ID" value="BBX28750.1"/>
    <property type="molecule type" value="Genomic_DNA"/>
</dbReference>
<comment type="similarity">
    <text evidence="3">Belongs to the glycosyltransferase 85 family.</text>
</comment>
<dbReference type="GO" id="GO:0016757">
    <property type="term" value="F:glycosyltransferase activity"/>
    <property type="evidence" value="ECO:0007669"/>
    <property type="project" value="InterPro"/>
</dbReference>
<feature type="domain" description="Arabinofuranosyltransferase AftA N-terminal" evidence="15">
    <location>
        <begin position="14"/>
        <end position="450"/>
    </location>
</feature>
<keyword evidence="9 13" id="KW-1133">Transmembrane helix</keyword>
<feature type="transmembrane region" description="Helical" evidence="13">
    <location>
        <begin position="210"/>
        <end position="229"/>
    </location>
</feature>
<dbReference type="GO" id="GO:0044038">
    <property type="term" value="P:cell wall macromolecule biosynthetic process"/>
    <property type="evidence" value="ECO:0007669"/>
    <property type="project" value="InterPro"/>
</dbReference>
<dbReference type="RefSeq" id="WP_163666600.1">
    <property type="nucleotide sequence ID" value="NZ_AP022565.1"/>
</dbReference>
<evidence type="ECO:0000256" key="5">
    <source>
        <dbReference type="ARBA" id="ARBA00020482"/>
    </source>
</evidence>
<evidence type="ECO:0000256" key="3">
    <source>
        <dbReference type="ARBA" id="ARBA00009655"/>
    </source>
</evidence>
<dbReference type="InterPro" id="IPR020963">
    <property type="entry name" value="ArabinofuranosylTrfase_AftA_N"/>
</dbReference>
<feature type="transmembrane region" description="Helical" evidence="13">
    <location>
        <begin position="76"/>
        <end position="99"/>
    </location>
</feature>
<evidence type="ECO:0000256" key="4">
    <source>
        <dbReference type="ARBA" id="ARBA00012037"/>
    </source>
</evidence>
<evidence type="ECO:0000256" key="11">
    <source>
        <dbReference type="ARBA" id="ARBA00033184"/>
    </source>
</evidence>
<feature type="transmembrane region" description="Helical" evidence="13">
    <location>
        <begin position="165"/>
        <end position="182"/>
    </location>
</feature>
<evidence type="ECO:0000259" key="15">
    <source>
        <dbReference type="Pfam" id="PF12250"/>
    </source>
</evidence>
<dbReference type="Proteomes" id="UP000466906">
    <property type="component" value="Chromosome"/>
</dbReference>
<comment type="catalytic activity">
    <reaction evidence="12">
        <text>Adds an alpha-D-arabinofuranosyl group from trans,octacis-decaprenylphospho-beta-D-arabinofuranose at the 5-O-position of the eighth, tenth and twelfth galactofuranose unit of the galactofuranan chain of [beta-D-galactofuranosyl-(1-&gt;5)-beta-D-galactofuranosyl-(1-&gt;6)]14-beta-D-galactofuranosyl-(1-&gt;5)-beta-D-galactofuranosyl-(1-&gt;4)-alpha-L-rhamnopyranosyl-(1-&gt;3)-N-acetyl-alpha-D-glucosaminyl-diphospho-trans,octacis-decaprenol.</text>
        <dbReference type="EC" id="2.4.2.46"/>
    </reaction>
</comment>
<dbReference type="KEGG" id="malv:MALV_38750"/>
<feature type="transmembrane region" description="Helical" evidence="13">
    <location>
        <begin position="258"/>
        <end position="276"/>
    </location>
</feature>
<feature type="transmembrane region" description="Helical" evidence="13">
    <location>
        <begin position="236"/>
        <end position="252"/>
    </location>
</feature>
<keyword evidence="6" id="KW-1003">Cell membrane</keyword>
<evidence type="ECO:0000256" key="12">
    <source>
        <dbReference type="ARBA" id="ARBA00034030"/>
    </source>
</evidence>
<evidence type="ECO:0000256" key="2">
    <source>
        <dbReference type="ARBA" id="ARBA00004776"/>
    </source>
</evidence>
<dbReference type="GO" id="GO:0005886">
    <property type="term" value="C:plasma membrane"/>
    <property type="evidence" value="ECO:0007669"/>
    <property type="project" value="UniProtKB-SubCell"/>
</dbReference>
<feature type="domain" description="Arabinofuranosyltransferase AftA C-terminal" evidence="14">
    <location>
        <begin position="457"/>
        <end position="629"/>
    </location>
</feature>
<protein>
    <recommendedName>
        <fullName evidence="5">Galactan 5-O-arabinofuranosyltransferase</fullName>
        <ecNumber evidence="4">2.4.2.46</ecNumber>
    </recommendedName>
    <alternativeName>
        <fullName evidence="11">Arabinofuranosyltransferase AftA</fullName>
    </alternativeName>
</protein>
<gene>
    <name evidence="16" type="primary">aftA</name>
    <name evidence="16" type="ORF">MALV_38750</name>
</gene>
<evidence type="ECO:0000313" key="16">
    <source>
        <dbReference type="EMBL" id="BBX28750.1"/>
    </source>
</evidence>
<feature type="transmembrane region" description="Helical" evidence="13">
    <location>
        <begin position="296"/>
        <end position="316"/>
    </location>
</feature>
<evidence type="ECO:0000256" key="7">
    <source>
        <dbReference type="ARBA" id="ARBA00022679"/>
    </source>
</evidence>